<keyword evidence="5" id="KW-0493">Microtubule</keyword>
<protein>
    <submittedName>
        <fullName evidence="11">Uncharacterized protein</fullName>
    </submittedName>
</protein>
<accession>A0A1B6QEQ3</accession>
<dbReference type="GO" id="GO:0051301">
    <property type="term" value="P:cell division"/>
    <property type="evidence" value="ECO:0007669"/>
    <property type="project" value="UniProtKB-KW"/>
</dbReference>
<keyword evidence="3" id="KW-0963">Cytoplasm</keyword>
<dbReference type="InterPro" id="IPR026243">
    <property type="entry name" value="HAUS1"/>
</dbReference>
<reference evidence="12" key="2">
    <citation type="journal article" date="2018" name="Plant J.">
        <title>The Sorghum bicolor reference genome: improved assembly, gene annotations, a transcriptome atlas, and signatures of genome organization.</title>
        <authorList>
            <person name="McCormick R.F."/>
            <person name="Truong S.K."/>
            <person name="Sreedasyam A."/>
            <person name="Jenkins J."/>
            <person name="Shu S."/>
            <person name="Sims D."/>
            <person name="Kennedy M."/>
            <person name="Amirebrahimi M."/>
            <person name="Weers B.D."/>
            <person name="McKinley B."/>
            <person name="Mattison A."/>
            <person name="Morishige D.T."/>
            <person name="Grimwood J."/>
            <person name="Schmutz J."/>
            <person name="Mullet J.E."/>
        </authorList>
    </citation>
    <scope>NUCLEOTIDE SEQUENCE [LARGE SCALE GENOMIC DNA]</scope>
    <source>
        <strain evidence="12">cv. BTx623</strain>
    </source>
</reference>
<keyword evidence="4" id="KW-0132">Cell division</keyword>
<feature type="coiled-coil region" evidence="10">
    <location>
        <begin position="84"/>
        <end position="111"/>
    </location>
</feature>
<evidence type="ECO:0000256" key="8">
    <source>
        <dbReference type="ARBA" id="ARBA00023212"/>
    </source>
</evidence>
<comment type="similarity">
    <text evidence="2">Belongs to the HAUS1 family.</text>
</comment>
<keyword evidence="12" id="KW-1185">Reference proteome</keyword>
<dbReference type="Proteomes" id="UP000000768">
    <property type="component" value="Chromosome 2"/>
</dbReference>
<evidence type="ECO:0000313" key="12">
    <source>
        <dbReference type="Proteomes" id="UP000000768"/>
    </source>
</evidence>
<keyword evidence="8" id="KW-0206">Cytoskeleton</keyword>
<evidence type="ECO:0000313" key="11">
    <source>
        <dbReference type="EMBL" id="KXG36395.1"/>
    </source>
</evidence>
<dbReference type="Pfam" id="PF25762">
    <property type="entry name" value="HAUS1"/>
    <property type="match status" value="1"/>
</dbReference>
<organism evidence="11 12">
    <name type="scientific">Sorghum bicolor</name>
    <name type="common">Sorghum</name>
    <name type="synonym">Sorghum vulgare</name>
    <dbReference type="NCBI Taxonomy" id="4558"/>
    <lineage>
        <taxon>Eukaryota</taxon>
        <taxon>Viridiplantae</taxon>
        <taxon>Streptophyta</taxon>
        <taxon>Embryophyta</taxon>
        <taxon>Tracheophyta</taxon>
        <taxon>Spermatophyta</taxon>
        <taxon>Magnoliopsida</taxon>
        <taxon>Liliopsida</taxon>
        <taxon>Poales</taxon>
        <taxon>Poaceae</taxon>
        <taxon>PACMAD clade</taxon>
        <taxon>Panicoideae</taxon>
        <taxon>Andropogonodae</taxon>
        <taxon>Andropogoneae</taxon>
        <taxon>Sorghinae</taxon>
        <taxon>Sorghum</taxon>
    </lineage>
</organism>
<dbReference type="GO" id="GO:0005819">
    <property type="term" value="C:spindle"/>
    <property type="evidence" value="ECO:0007669"/>
    <property type="project" value="UniProtKB-SubCell"/>
</dbReference>
<evidence type="ECO:0000256" key="2">
    <source>
        <dbReference type="ARBA" id="ARBA00005479"/>
    </source>
</evidence>
<dbReference type="GO" id="GO:0070652">
    <property type="term" value="C:HAUS complex"/>
    <property type="evidence" value="ECO:0007669"/>
    <property type="project" value="InterPro"/>
</dbReference>
<keyword evidence="6" id="KW-0498">Mitosis</keyword>
<dbReference type="Gramene" id="KXG36395">
    <property type="protein sequence ID" value="KXG36395"/>
    <property type="gene ID" value="SORBI_3002G326900"/>
</dbReference>
<evidence type="ECO:0000256" key="4">
    <source>
        <dbReference type="ARBA" id="ARBA00022618"/>
    </source>
</evidence>
<evidence type="ECO:0000256" key="1">
    <source>
        <dbReference type="ARBA" id="ARBA00004186"/>
    </source>
</evidence>
<dbReference type="PANTHER" id="PTHR31570:SF1">
    <property type="entry name" value="HAUS AUGMIN-LIKE COMPLEX SUBUNIT 1"/>
    <property type="match status" value="1"/>
</dbReference>
<evidence type="ECO:0000256" key="3">
    <source>
        <dbReference type="ARBA" id="ARBA00022490"/>
    </source>
</evidence>
<comment type="subcellular location">
    <subcellularLocation>
        <location evidence="1">Cytoplasm</location>
        <location evidence="1">Cytoskeleton</location>
        <location evidence="1">Spindle</location>
    </subcellularLocation>
</comment>
<keyword evidence="9" id="KW-0131">Cell cycle</keyword>
<evidence type="ECO:0000256" key="6">
    <source>
        <dbReference type="ARBA" id="ARBA00022776"/>
    </source>
</evidence>
<dbReference type="ExpressionAtlas" id="A0A1B6QEQ3">
    <property type="expression patterns" value="baseline and differential"/>
</dbReference>
<keyword evidence="7 10" id="KW-0175">Coiled coil</keyword>
<proteinExistence type="inferred from homology"/>
<gene>
    <name evidence="11" type="ORF">SORBI_3002G326900</name>
</gene>
<dbReference type="GO" id="GO:0051225">
    <property type="term" value="P:spindle assembly"/>
    <property type="evidence" value="ECO:0007669"/>
    <property type="project" value="InterPro"/>
</dbReference>
<dbReference type="PANTHER" id="PTHR31570">
    <property type="entry name" value="HAUS AUGMIN-LIKE COMPLEX SUBUNIT 1"/>
    <property type="match status" value="1"/>
</dbReference>
<dbReference type="AlphaFoldDB" id="A0A1B6QEQ3"/>
<evidence type="ECO:0000256" key="7">
    <source>
        <dbReference type="ARBA" id="ARBA00023054"/>
    </source>
</evidence>
<name>A0A1B6QEQ3_SORBI</name>
<evidence type="ECO:0000256" key="9">
    <source>
        <dbReference type="ARBA" id="ARBA00023306"/>
    </source>
</evidence>
<evidence type="ECO:0000256" key="10">
    <source>
        <dbReference type="SAM" id="Coils"/>
    </source>
</evidence>
<dbReference type="EMBL" id="CM000761">
    <property type="protein sequence ID" value="KXG36395.1"/>
    <property type="molecule type" value="Genomic_DNA"/>
</dbReference>
<sequence length="235" mass="25052">MDHTAEHLDPTGPTAASSSAVAGVNAWLDSLAAEAGRGAGWRGGGGGAASELSLGPDSTPRGVAYLRTLAAVSQARSRAAGIAAAGLRAQAAEYRAEAARLREALERAGLARDALPSTAAAAAHAVAAVANLLAIRDTDMSSFVVASADLSMRRAEVGEKRDKVHKESNTLLDYTRKAINKHMELKKMLEKFKNDVEKQQAEQMTGWQTKLVMMDSKERQYILQVSNYKRSIMVC</sequence>
<evidence type="ECO:0000256" key="5">
    <source>
        <dbReference type="ARBA" id="ARBA00022701"/>
    </source>
</evidence>
<dbReference type="GO" id="GO:0005874">
    <property type="term" value="C:microtubule"/>
    <property type="evidence" value="ECO:0007669"/>
    <property type="project" value="UniProtKB-KW"/>
</dbReference>
<reference evidence="11 12" key="1">
    <citation type="journal article" date="2009" name="Nature">
        <title>The Sorghum bicolor genome and the diversification of grasses.</title>
        <authorList>
            <person name="Paterson A.H."/>
            <person name="Bowers J.E."/>
            <person name="Bruggmann R."/>
            <person name="Dubchak I."/>
            <person name="Grimwood J."/>
            <person name="Gundlach H."/>
            <person name="Haberer G."/>
            <person name="Hellsten U."/>
            <person name="Mitros T."/>
            <person name="Poliakov A."/>
            <person name="Schmutz J."/>
            <person name="Spannagl M."/>
            <person name="Tang H."/>
            <person name="Wang X."/>
            <person name="Wicker T."/>
            <person name="Bharti A.K."/>
            <person name="Chapman J."/>
            <person name="Feltus F.A."/>
            <person name="Gowik U."/>
            <person name="Grigoriev I.V."/>
            <person name="Lyons E."/>
            <person name="Maher C.A."/>
            <person name="Martis M."/>
            <person name="Narechania A."/>
            <person name="Otillar R.P."/>
            <person name="Penning B.W."/>
            <person name="Salamov A.A."/>
            <person name="Wang Y."/>
            <person name="Zhang L."/>
            <person name="Carpita N.C."/>
            <person name="Freeling M."/>
            <person name="Gingle A.R."/>
            <person name="Hash C.T."/>
            <person name="Keller B."/>
            <person name="Klein P."/>
            <person name="Kresovich S."/>
            <person name="McCann M.C."/>
            <person name="Ming R."/>
            <person name="Peterson D.G."/>
            <person name="Mehboob-ur-Rahman"/>
            <person name="Ware D."/>
            <person name="Westhoff P."/>
            <person name="Mayer K.F."/>
            <person name="Messing J."/>
            <person name="Rokhsar D.S."/>
        </authorList>
    </citation>
    <scope>NUCLEOTIDE SEQUENCE [LARGE SCALE GENOMIC DNA]</scope>
    <source>
        <strain evidence="12">cv. BTx623</strain>
    </source>
</reference>